<proteinExistence type="predicted"/>
<gene>
    <name evidence="2" type="ORF">GCM10009819_20060</name>
</gene>
<feature type="region of interest" description="Disordered" evidence="1">
    <location>
        <begin position="35"/>
        <end position="106"/>
    </location>
</feature>
<accession>A0ABN2UL91</accession>
<organism evidence="2 3">
    <name type="scientific">Agromyces tropicus</name>
    <dbReference type="NCBI Taxonomy" id="555371"/>
    <lineage>
        <taxon>Bacteria</taxon>
        <taxon>Bacillati</taxon>
        <taxon>Actinomycetota</taxon>
        <taxon>Actinomycetes</taxon>
        <taxon>Micrococcales</taxon>
        <taxon>Microbacteriaceae</taxon>
        <taxon>Agromyces</taxon>
    </lineage>
</organism>
<protein>
    <recommendedName>
        <fullName evidence="4">PKD domain-containing protein</fullName>
    </recommendedName>
</protein>
<evidence type="ECO:0000313" key="3">
    <source>
        <dbReference type="Proteomes" id="UP001501196"/>
    </source>
</evidence>
<dbReference type="EMBL" id="BAAAPW010000002">
    <property type="protein sequence ID" value="GAA2035567.1"/>
    <property type="molecule type" value="Genomic_DNA"/>
</dbReference>
<feature type="compositionally biased region" description="Pro residues" evidence="1">
    <location>
        <begin position="71"/>
        <end position="80"/>
    </location>
</feature>
<evidence type="ECO:0008006" key="4">
    <source>
        <dbReference type="Google" id="ProtNLM"/>
    </source>
</evidence>
<evidence type="ECO:0000256" key="1">
    <source>
        <dbReference type="SAM" id="MobiDB-lite"/>
    </source>
</evidence>
<name>A0ABN2UL91_9MICO</name>
<reference evidence="2 3" key="1">
    <citation type="journal article" date="2019" name="Int. J. Syst. Evol. Microbiol.">
        <title>The Global Catalogue of Microorganisms (GCM) 10K type strain sequencing project: providing services to taxonomists for standard genome sequencing and annotation.</title>
        <authorList>
            <consortium name="The Broad Institute Genomics Platform"/>
            <consortium name="The Broad Institute Genome Sequencing Center for Infectious Disease"/>
            <person name="Wu L."/>
            <person name="Ma J."/>
        </authorList>
    </citation>
    <scope>NUCLEOTIDE SEQUENCE [LARGE SCALE GENOMIC DNA]</scope>
    <source>
        <strain evidence="2 3">JCM 15672</strain>
    </source>
</reference>
<comment type="caution">
    <text evidence="2">The sequence shown here is derived from an EMBL/GenBank/DDBJ whole genome shotgun (WGS) entry which is preliminary data.</text>
</comment>
<keyword evidence="3" id="KW-1185">Reference proteome</keyword>
<evidence type="ECO:0000313" key="2">
    <source>
        <dbReference type="EMBL" id="GAA2035567.1"/>
    </source>
</evidence>
<dbReference type="Proteomes" id="UP001501196">
    <property type="component" value="Unassembled WGS sequence"/>
</dbReference>
<sequence>MGLSTATPSSTPTCTEELLAAGVCGVSGDVYDSEATLEGQYESVANPSGPNDRSDNEPAKSEISTDASTDPPAPPPPPDICTPENPEPCSFEGGEPDDPPTGEPTVTLRDIASFRPTAPAGAMEPEGWAVVGLPANFIGAASVETRSGTLLGRPAEVRFHPVGYRWTHSDGTVVATSDPGAPWGDLGLAEFSPTPTSHVFGTSGVHPVEPSVVYAAEYRFDGSAWRWIDGTLTIAAPGVTVLVGEFDTVLVTGDCTVAPRGPGC</sequence>